<sequence>SSLDDNAFEDIMEVNETEFSVNDSINEMQTLDEKLRVWSTEENVPHSTFRKLLEILKSENDINAFKNLPRDPRTLLNTPRKVLVKTLDNGSFYYFGISDTLNNLLLQLKYTIPVNTPLIEIIVNIDGLPLTSSSNSSLWPILIKIDSLLHIKNYVVMVAVFHGYSKPSSANEFLKDFIDEAVNL</sequence>
<dbReference type="EMBL" id="VVIM01000001">
    <property type="protein sequence ID" value="KAB0805334.1"/>
    <property type="molecule type" value="Genomic_DNA"/>
</dbReference>
<accession>A0A5N4B6Z8</accession>
<feature type="non-terminal residue" evidence="1">
    <location>
        <position position="1"/>
    </location>
</feature>
<evidence type="ECO:0000313" key="1">
    <source>
        <dbReference type="EMBL" id="KAB0805334.1"/>
    </source>
</evidence>
<protein>
    <submittedName>
        <fullName evidence="1">Uncharacterized protein</fullName>
    </submittedName>
</protein>
<dbReference type="AlphaFoldDB" id="A0A5N4B6Z8"/>
<comment type="caution">
    <text evidence="1">The sequence shown here is derived from an EMBL/GenBank/DDBJ whole genome shotgun (WGS) entry which is preliminary data.</text>
</comment>
<name>A0A5N4B6Z8_PHOPY</name>
<dbReference type="InParanoid" id="A0A5N4B6Z8"/>
<dbReference type="PANTHER" id="PTHR33053:SF26">
    <property type="entry name" value="TRANSPOSASE DOMAIN-CONTAINING PROTEIN"/>
    <property type="match status" value="1"/>
</dbReference>
<proteinExistence type="predicted"/>
<keyword evidence="2" id="KW-1185">Reference proteome</keyword>
<dbReference type="Proteomes" id="UP000327044">
    <property type="component" value="Unassembled WGS sequence"/>
</dbReference>
<organism evidence="1 2">
    <name type="scientific">Photinus pyralis</name>
    <name type="common">Common eastern firefly</name>
    <name type="synonym">Lampyris pyralis</name>
    <dbReference type="NCBI Taxonomy" id="7054"/>
    <lineage>
        <taxon>Eukaryota</taxon>
        <taxon>Metazoa</taxon>
        <taxon>Ecdysozoa</taxon>
        <taxon>Arthropoda</taxon>
        <taxon>Hexapoda</taxon>
        <taxon>Insecta</taxon>
        <taxon>Pterygota</taxon>
        <taxon>Neoptera</taxon>
        <taxon>Endopterygota</taxon>
        <taxon>Coleoptera</taxon>
        <taxon>Polyphaga</taxon>
        <taxon>Elateriformia</taxon>
        <taxon>Elateroidea</taxon>
        <taxon>Lampyridae</taxon>
        <taxon>Lampyrinae</taxon>
        <taxon>Photinus</taxon>
    </lineage>
</organism>
<evidence type="ECO:0000313" key="2">
    <source>
        <dbReference type="Proteomes" id="UP000327044"/>
    </source>
</evidence>
<gene>
    <name evidence="1" type="ORF">PPYR_02304</name>
</gene>
<reference evidence="1 2" key="1">
    <citation type="journal article" date="2018" name="Elife">
        <title>Firefly genomes illuminate parallel origins of bioluminescence in beetles.</title>
        <authorList>
            <person name="Fallon T.R."/>
            <person name="Lower S.E."/>
            <person name="Chang C.H."/>
            <person name="Bessho-Uehara M."/>
            <person name="Martin G.J."/>
            <person name="Bewick A.J."/>
            <person name="Behringer M."/>
            <person name="Debat H.J."/>
            <person name="Wong I."/>
            <person name="Day J.C."/>
            <person name="Suvorov A."/>
            <person name="Silva C.J."/>
            <person name="Stanger-Hall K.F."/>
            <person name="Hall D.W."/>
            <person name="Schmitz R.J."/>
            <person name="Nelson D.R."/>
            <person name="Lewis S.M."/>
            <person name="Shigenobu S."/>
            <person name="Bybee S.M."/>
            <person name="Larracuente A.M."/>
            <person name="Oba Y."/>
            <person name="Weng J.K."/>
        </authorList>
    </citation>
    <scope>NUCLEOTIDE SEQUENCE [LARGE SCALE GENOMIC DNA]</scope>
    <source>
        <strain evidence="1">1611_PpyrPB1</strain>
        <tissue evidence="1">Whole body</tissue>
    </source>
</reference>
<dbReference type="PANTHER" id="PTHR33053">
    <property type="entry name" value="PROTEIN, PUTATIVE-RELATED"/>
    <property type="match status" value="1"/>
</dbReference>